<name>A0ABR0SAC3_9HYPO</name>
<dbReference type="Pfam" id="PF01161">
    <property type="entry name" value="PBP"/>
    <property type="match status" value="1"/>
</dbReference>
<dbReference type="EMBL" id="JAVFKD010000015">
    <property type="protein sequence ID" value="KAK5989093.1"/>
    <property type="molecule type" value="Genomic_DNA"/>
</dbReference>
<dbReference type="SUPFAM" id="SSF49777">
    <property type="entry name" value="PEBP-like"/>
    <property type="match status" value="1"/>
</dbReference>
<keyword evidence="2" id="KW-1185">Reference proteome</keyword>
<comment type="caution">
    <text evidence="1">The sequence shown here is derived from an EMBL/GenBank/DDBJ whole genome shotgun (WGS) entry which is preliminary data.</text>
</comment>
<evidence type="ECO:0008006" key="3">
    <source>
        <dbReference type="Google" id="ProtNLM"/>
    </source>
</evidence>
<accession>A0ABR0SAC3</accession>
<dbReference type="Proteomes" id="UP001338125">
    <property type="component" value="Unassembled WGS sequence"/>
</dbReference>
<dbReference type="Gene3D" id="3.90.280.10">
    <property type="entry name" value="PEBP-like"/>
    <property type="match status" value="1"/>
</dbReference>
<organism evidence="1 2">
    <name type="scientific">Cladobotryum mycophilum</name>
    <dbReference type="NCBI Taxonomy" id="491253"/>
    <lineage>
        <taxon>Eukaryota</taxon>
        <taxon>Fungi</taxon>
        <taxon>Dikarya</taxon>
        <taxon>Ascomycota</taxon>
        <taxon>Pezizomycotina</taxon>
        <taxon>Sordariomycetes</taxon>
        <taxon>Hypocreomycetidae</taxon>
        <taxon>Hypocreales</taxon>
        <taxon>Hypocreaceae</taxon>
        <taxon>Cladobotryum</taxon>
    </lineage>
</organism>
<gene>
    <name evidence="1" type="ORF">PT974_10591</name>
</gene>
<proteinExistence type="predicted"/>
<dbReference type="InterPro" id="IPR036610">
    <property type="entry name" value="PEBP-like_sf"/>
</dbReference>
<evidence type="ECO:0000313" key="2">
    <source>
        <dbReference type="Proteomes" id="UP001338125"/>
    </source>
</evidence>
<evidence type="ECO:0000313" key="1">
    <source>
        <dbReference type="EMBL" id="KAK5989093.1"/>
    </source>
</evidence>
<sequence>MAAARDYAERVFAWLFANAKAHDAKAFTTGPAFASCPEPTIAVSSPDCGASGATLGPAYMHAGEGLVPGLRWEGVEGVGEWLLVSEDPDAPLPTPICHGLYLGIHKDKLSVEQADFTPAEGGKSTHLEGGFYYGQNRLGNVYILPRPLLNHGIHRYFFDIIALNEPLSPELIASKPSKEQVAKAIQGKVLAWGRWVGECERKSG</sequence>
<protein>
    <recommendedName>
        <fullName evidence="3">PEBP-like protein</fullName>
    </recommendedName>
</protein>
<reference evidence="1 2" key="1">
    <citation type="submission" date="2024-01" db="EMBL/GenBank/DDBJ databases">
        <title>Complete genome of Cladobotryum mycophilum ATHUM6906.</title>
        <authorList>
            <person name="Christinaki A.C."/>
            <person name="Myridakis A.I."/>
            <person name="Kouvelis V.N."/>
        </authorList>
    </citation>
    <scope>NUCLEOTIDE SEQUENCE [LARGE SCALE GENOMIC DNA]</scope>
    <source>
        <strain evidence="1 2">ATHUM6906</strain>
    </source>
</reference>
<dbReference type="InterPro" id="IPR049556">
    <property type="entry name" value="PhiB"/>
</dbReference>
<dbReference type="CDD" id="cd00457">
    <property type="entry name" value="PEBP"/>
    <property type="match status" value="1"/>
</dbReference>
<dbReference type="InterPro" id="IPR008914">
    <property type="entry name" value="PEBP"/>
</dbReference>